<name>A0AAW2H3X4_9HYME</name>
<evidence type="ECO:0000313" key="2">
    <source>
        <dbReference type="Proteomes" id="UP001430953"/>
    </source>
</evidence>
<accession>A0AAW2H3X4</accession>
<evidence type="ECO:0000313" key="1">
    <source>
        <dbReference type="EMBL" id="KAL0134254.1"/>
    </source>
</evidence>
<dbReference type="AlphaFoldDB" id="A0AAW2H3X4"/>
<sequence>MYTIQLNTFNDNKISVTPTCLIHQLKVVTFYLHMFQPITQYYYIRYVYALTTVSCFKTTVLKFALSCAATETPTSFGSKMNTLQSHRAQL</sequence>
<gene>
    <name evidence="1" type="ORF">PUN28_001210</name>
</gene>
<proteinExistence type="predicted"/>
<protein>
    <submittedName>
        <fullName evidence="1">Uncharacterized protein</fullName>
    </submittedName>
</protein>
<keyword evidence="2" id="KW-1185">Reference proteome</keyword>
<dbReference type="EMBL" id="JADYXP020000001">
    <property type="protein sequence ID" value="KAL0134254.1"/>
    <property type="molecule type" value="Genomic_DNA"/>
</dbReference>
<organism evidence="1 2">
    <name type="scientific">Cardiocondyla obscurior</name>
    <dbReference type="NCBI Taxonomy" id="286306"/>
    <lineage>
        <taxon>Eukaryota</taxon>
        <taxon>Metazoa</taxon>
        <taxon>Ecdysozoa</taxon>
        <taxon>Arthropoda</taxon>
        <taxon>Hexapoda</taxon>
        <taxon>Insecta</taxon>
        <taxon>Pterygota</taxon>
        <taxon>Neoptera</taxon>
        <taxon>Endopterygota</taxon>
        <taxon>Hymenoptera</taxon>
        <taxon>Apocrita</taxon>
        <taxon>Aculeata</taxon>
        <taxon>Formicoidea</taxon>
        <taxon>Formicidae</taxon>
        <taxon>Myrmicinae</taxon>
        <taxon>Cardiocondyla</taxon>
    </lineage>
</organism>
<comment type="caution">
    <text evidence="1">The sequence shown here is derived from an EMBL/GenBank/DDBJ whole genome shotgun (WGS) entry which is preliminary data.</text>
</comment>
<dbReference type="Proteomes" id="UP001430953">
    <property type="component" value="Unassembled WGS sequence"/>
</dbReference>
<reference evidence="1 2" key="1">
    <citation type="submission" date="2023-03" db="EMBL/GenBank/DDBJ databases">
        <title>High recombination rates correlate with genetic variation in Cardiocondyla obscurior ants.</title>
        <authorList>
            <person name="Errbii M."/>
        </authorList>
    </citation>
    <scope>NUCLEOTIDE SEQUENCE [LARGE SCALE GENOMIC DNA]</scope>
    <source>
        <strain evidence="1">Alpha-2009</strain>
        <tissue evidence="1">Whole body</tissue>
    </source>
</reference>